<proteinExistence type="inferred from homology"/>
<dbReference type="InterPro" id="IPR005011">
    <property type="entry name" value="SNU66/SART1"/>
</dbReference>
<keyword evidence="5" id="KW-0539">Nucleus</keyword>
<comment type="subcellular location">
    <subcellularLocation>
        <location evidence="1">Nucleus</location>
    </subcellularLocation>
</comment>
<evidence type="ECO:0000313" key="8">
    <source>
        <dbReference type="Proteomes" id="UP000054636"/>
    </source>
</evidence>
<dbReference type="Proteomes" id="UP000054636">
    <property type="component" value="Unassembled WGS sequence"/>
</dbReference>
<dbReference type="InterPro" id="IPR029044">
    <property type="entry name" value="Nucleotide-diphossugar_trans"/>
</dbReference>
<dbReference type="InterPro" id="IPR022751">
    <property type="entry name" value="Alpha_mannosyltransferase"/>
</dbReference>
<feature type="compositionally biased region" description="Acidic residues" evidence="6">
    <location>
        <begin position="877"/>
        <end position="900"/>
    </location>
</feature>
<accession>A0A0W8DEV4</accession>
<dbReference type="Pfam" id="PF11051">
    <property type="entry name" value="Mannosyl_trans3"/>
    <property type="match status" value="1"/>
</dbReference>
<dbReference type="PANTHER" id="PTHR14152:SF5">
    <property type="entry name" value="U4_U6.U5 TRI-SNRNP-ASSOCIATED PROTEIN 1"/>
    <property type="match status" value="1"/>
</dbReference>
<sequence length="1035" mass="116853">MHDGGNTLTSRGSTPSSKDKDLEAGAPRARRASASAQARGVKRPVWHYVVPLLVVLTVVYSFSGNTEDKSLASVENKPSIKEWSVKTPEPVNAQQLTDKDDTQMQERQSFSKDKGIIMCMHNGAVPMGLSLVRELRCLGNQEVIQIYHCFPEEMSNTSRTLLLEADNNLEIVDVCSDLVAKGKLTEDRAKHFRSWWIKPLAMYHTDIKEVLLLDIDDIFLRDPAVLRTTEGYKKTGTTFFYDRVLSSKEFFNQDVDGEQYLRKLLKEFDYAKYGLPMGSTPSKHLSPQTSYAWRRQTSHEQDSSLVAIDKSRAGKAMEIMFFLITEQHFVHEFSYGDKETFWISYELAKQEYFFSPWGVSDISSSTNKDLEKHEDSLCGSIVQYMPVEDETSEVLRRARATGAQEEATTVQDSTRTNQKLAGKSLGEQLKADLEAQKAGNDALEWVKQSRRKKFNENKPQEETEEKYDASALAGMTVGHSLDNFEDGQEIVLTLKDQRVLGEDGKDLNEEDDELVNVELSEKDRRLAQQVRAKRAALPVYTGYDDDEFIEMGSSKKRKSGPKLLAHYDEEQEAVKAAEARKFKLDASGGSKAVKSESKQEDEDDIAVISLAMDKTKRVEDYYSKEEVEAQFKKSKKLRKKKKSRRRRVDLDENDAVEVQLNTQDTDAASLVAQLEQEALQAGSTSKDRGKRKRTRHEDTEEEENLLRFQEAREKANAVASEALAASKKKMKRRVIDDSELVDDAAIEMELGASLARARQLAHKQVPVAPTTSEDRIAQLASQTISQEDDKTSAVSTDTSGDVVMSDTANIKPVGHVFGEVSTAANTVVFNEATDFETRLRDAMEKRAAQFQAAADGNTGTNTSKPQPVVEEQKQEENMEIEEKEENYSDDEEAKENEVWGEEQPLVGTGMAATLALLRKTGDLRQTHVERQAGRANDARDRNFEDDLRIKNGVKLDYRDEFGRLLTKKEAFRMLSYKFHGHEPGKKKKEKRLRQLKEELEAQKMLSGEGSTKMMKVLEKKQKHTKEAHVVLSSGV</sequence>
<dbReference type="PANTHER" id="PTHR14152">
    <property type="entry name" value="SQUAMOUS CELL CARCINOMA ANTIGEN RECOGNISED BY CYTOTOXIC T LYMPHOCYTES"/>
    <property type="match status" value="1"/>
</dbReference>
<feature type="compositionally biased region" description="Basic residues" evidence="6">
    <location>
        <begin position="632"/>
        <end position="647"/>
    </location>
</feature>
<dbReference type="AlphaFoldDB" id="A0A0W8DEV4"/>
<evidence type="ECO:0000256" key="6">
    <source>
        <dbReference type="SAM" id="MobiDB-lite"/>
    </source>
</evidence>
<keyword evidence="7" id="KW-0067">ATP-binding</keyword>
<dbReference type="GO" id="GO:0045292">
    <property type="term" value="P:mRNA cis splicing, via spliceosome"/>
    <property type="evidence" value="ECO:0007669"/>
    <property type="project" value="TreeGrafter"/>
</dbReference>
<feature type="compositionally biased region" description="Low complexity" evidence="6">
    <location>
        <begin position="24"/>
        <end position="37"/>
    </location>
</feature>
<protein>
    <submittedName>
        <fullName evidence="7">ATP-dependent helicase rhp16</fullName>
    </submittedName>
</protein>
<evidence type="ECO:0000313" key="7">
    <source>
        <dbReference type="EMBL" id="KUF94836.1"/>
    </source>
</evidence>
<keyword evidence="7" id="KW-0378">Hydrolase</keyword>
<dbReference type="SUPFAM" id="SSF53448">
    <property type="entry name" value="Nucleotide-diphospho-sugar transferases"/>
    <property type="match status" value="1"/>
</dbReference>
<keyword evidence="4" id="KW-0808">Transferase</keyword>
<dbReference type="GO" id="GO:0016757">
    <property type="term" value="F:glycosyltransferase activity"/>
    <property type="evidence" value="ECO:0007669"/>
    <property type="project" value="InterPro"/>
</dbReference>
<dbReference type="Pfam" id="PF03343">
    <property type="entry name" value="SART-1"/>
    <property type="match status" value="2"/>
</dbReference>
<dbReference type="GO" id="GO:0046540">
    <property type="term" value="C:U4/U6 x U5 tri-snRNP complex"/>
    <property type="evidence" value="ECO:0007669"/>
    <property type="project" value="TreeGrafter"/>
</dbReference>
<feature type="region of interest" description="Disordered" evidence="6">
    <location>
        <begin position="1"/>
        <end position="37"/>
    </location>
</feature>
<evidence type="ECO:0000256" key="2">
    <source>
        <dbReference type="ARBA" id="ARBA00006076"/>
    </source>
</evidence>
<evidence type="ECO:0000256" key="3">
    <source>
        <dbReference type="ARBA" id="ARBA00009105"/>
    </source>
</evidence>
<organism evidence="7 8">
    <name type="scientific">Phytophthora nicotianae</name>
    <name type="common">Potato buckeye rot agent</name>
    <name type="synonym">Phytophthora parasitica</name>
    <dbReference type="NCBI Taxonomy" id="4792"/>
    <lineage>
        <taxon>Eukaryota</taxon>
        <taxon>Sar</taxon>
        <taxon>Stramenopiles</taxon>
        <taxon>Oomycota</taxon>
        <taxon>Peronosporomycetes</taxon>
        <taxon>Peronosporales</taxon>
        <taxon>Peronosporaceae</taxon>
        <taxon>Phytophthora</taxon>
    </lineage>
</organism>
<dbReference type="EMBL" id="LNFP01000271">
    <property type="protein sequence ID" value="KUF94836.1"/>
    <property type="molecule type" value="Genomic_DNA"/>
</dbReference>
<keyword evidence="7" id="KW-0547">Nucleotide-binding</keyword>
<comment type="similarity">
    <text evidence="2">Belongs to the SNU66/SART1 family.</text>
</comment>
<dbReference type="GO" id="GO:0004386">
    <property type="term" value="F:helicase activity"/>
    <property type="evidence" value="ECO:0007669"/>
    <property type="project" value="UniProtKB-KW"/>
</dbReference>
<gene>
    <name evidence="7" type="ORF">AM588_10005001</name>
</gene>
<feature type="region of interest" description="Disordered" evidence="6">
    <location>
        <begin position="851"/>
        <end position="905"/>
    </location>
</feature>
<comment type="similarity">
    <text evidence="3">Belongs to the MNN1/MNT family.</text>
</comment>
<dbReference type="GO" id="GO:0000481">
    <property type="term" value="P:maturation of 5S rRNA"/>
    <property type="evidence" value="ECO:0007669"/>
    <property type="project" value="TreeGrafter"/>
</dbReference>
<evidence type="ECO:0000256" key="1">
    <source>
        <dbReference type="ARBA" id="ARBA00004123"/>
    </source>
</evidence>
<evidence type="ECO:0000256" key="5">
    <source>
        <dbReference type="ARBA" id="ARBA00023242"/>
    </source>
</evidence>
<reference evidence="7 8" key="1">
    <citation type="submission" date="2015-11" db="EMBL/GenBank/DDBJ databases">
        <title>Genomes and virulence difference between two physiological races of Phytophthora nicotianae.</title>
        <authorList>
            <person name="Liu H."/>
            <person name="Ma X."/>
            <person name="Yu H."/>
            <person name="Fang D."/>
            <person name="Li Y."/>
            <person name="Wang X."/>
            <person name="Wang W."/>
            <person name="Dong Y."/>
            <person name="Xiao B."/>
        </authorList>
    </citation>
    <scope>NUCLEOTIDE SEQUENCE [LARGE SCALE GENOMIC DNA]</scope>
    <source>
        <strain evidence="8">race 1</strain>
    </source>
</reference>
<name>A0A0W8DEV4_PHYNI</name>
<feature type="compositionally biased region" description="Polar residues" evidence="6">
    <location>
        <begin position="1"/>
        <end position="16"/>
    </location>
</feature>
<comment type="caution">
    <text evidence="7">The sequence shown here is derived from an EMBL/GenBank/DDBJ whole genome shotgun (WGS) entry which is preliminary data.</text>
</comment>
<keyword evidence="7" id="KW-0347">Helicase</keyword>
<feature type="region of interest" description="Disordered" evidence="6">
    <location>
        <begin position="585"/>
        <end position="604"/>
    </location>
</feature>
<evidence type="ECO:0000256" key="4">
    <source>
        <dbReference type="ARBA" id="ARBA00022679"/>
    </source>
</evidence>
<feature type="region of interest" description="Disordered" evidence="6">
    <location>
        <begin position="632"/>
        <end position="705"/>
    </location>
</feature>